<dbReference type="EMBL" id="JAGGKX010000011">
    <property type="protein sequence ID" value="MBP1970247.1"/>
    <property type="molecule type" value="Genomic_DNA"/>
</dbReference>
<reference evidence="2 3" key="1">
    <citation type="submission" date="2021-03" db="EMBL/GenBank/DDBJ databases">
        <title>Genomic Encyclopedia of Type Strains, Phase IV (KMG-IV): sequencing the most valuable type-strain genomes for metagenomic binning, comparative biology and taxonomic classification.</title>
        <authorList>
            <person name="Goeker M."/>
        </authorList>
    </citation>
    <scope>NUCLEOTIDE SEQUENCE [LARGE SCALE GENOMIC DNA]</scope>
    <source>
        <strain evidence="2 3">DSM 25609</strain>
    </source>
</reference>
<keyword evidence="1" id="KW-0472">Membrane</keyword>
<dbReference type="Pfam" id="PF10112">
    <property type="entry name" value="Halogen_Hydrol"/>
    <property type="match status" value="1"/>
</dbReference>
<dbReference type="InterPro" id="IPR018770">
    <property type="entry name" value="ChloroindolylP_hydrolase"/>
</dbReference>
<comment type="caution">
    <text evidence="2">The sequence shown here is derived from an EMBL/GenBank/DDBJ whole genome shotgun (WGS) entry which is preliminary data.</text>
</comment>
<feature type="transmembrane region" description="Helical" evidence="1">
    <location>
        <begin position="7"/>
        <end position="27"/>
    </location>
</feature>
<evidence type="ECO:0000313" key="3">
    <source>
        <dbReference type="Proteomes" id="UP001519345"/>
    </source>
</evidence>
<keyword evidence="3" id="KW-1185">Reference proteome</keyword>
<feature type="transmembrane region" description="Helical" evidence="1">
    <location>
        <begin position="33"/>
        <end position="51"/>
    </location>
</feature>
<accession>A0ABS4IH10</accession>
<sequence>MKAFLQFVLRTMSATSVVVLIGLISLLALDQTIWMATLYAMISGVAVYISMKQLTNFRYRRENGLSRSEYKYIDKNLKEAKEKITRLNRSLRKVGSFGHAKQNFEILVTVRKIYSNTKKEPKRFYKAEAFYYEHLDSLVALTEKYAYLSEQPSKTNEMDKSLENTRHTIAIMNETVKKDLQIMLNDDLNTLDFELDVAKQSINRWKKPDRRPLK</sequence>
<evidence type="ECO:0000313" key="2">
    <source>
        <dbReference type="EMBL" id="MBP1970247.1"/>
    </source>
</evidence>
<dbReference type="RefSeq" id="WP_209463383.1">
    <property type="nucleotide sequence ID" value="NZ_CP110224.1"/>
</dbReference>
<keyword evidence="1" id="KW-1133">Transmembrane helix</keyword>
<keyword evidence="1" id="KW-0812">Transmembrane</keyword>
<protein>
    <submittedName>
        <fullName evidence="2">5-bromo-4-chloroindolyl phosphate hydrolysis protein</fullName>
    </submittedName>
</protein>
<proteinExistence type="predicted"/>
<name>A0ABS4IH10_9BACI</name>
<evidence type="ECO:0000256" key="1">
    <source>
        <dbReference type="SAM" id="Phobius"/>
    </source>
</evidence>
<organism evidence="2 3">
    <name type="scientific">Virgibacillus natechei</name>
    <dbReference type="NCBI Taxonomy" id="1216297"/>
    <lineage>
        <taxon>Bacteria</taxon>
        <taxon>Bacillati</taxon>
        <taxon>Bacillota</taxon>
        <taxon>Bacilli</taxon>
        <taxon>Bacillales</taxon>
        <taxon>Bacillaceae</taxon>
        <taxon>Virgibacillus</taxon>
    </lineage>
</organism>
<dbReference type="Proteomes" id="UP001519345">
    <property type="component" value="Unassembled WGS sequence"/>
</dbReference>
<gene>
    <name evidence="2" type="ORF">J2Z83_002365</name>
</gene>